<organism evidence="1 2">
    <name type="scientific">Trichinella papuae</name>
    <dbReference type="NCBI Taxonomy" id="268474"/>
    <lineage>
        <taxon>Eukaryota</taxon>
        <taxon>Metazoa</taxon>
        <taxon>Ecdysozoa</taxon>
        <taxon>Nematoda</taxon>
        <taxon>Enoplea</taxon>
        <taxon>Dorylaimia</taxon>
        <taxon>Trichinellida</taxon>
        <taxon>Trichinellidae</taxon>
        <taxon>Trichinella</taxon>
    </lineage>
</organism>
<evidence type="ECO:0000313" key="1">
    <source>
        <dbReference type="EMBL" id="KRZ75543.1"/>
    </source>
</evidence>
<proteinExistence type="predicted"/>
<reference evidence="1 2" key="1">
    <citation type="submission" date="2015-01" db="EMBL/GenBank/DDBJ databases">
        <title>Evolution of Trichinella species and genotypes.</title>
        <authorList>
            <person name="Korhonen P.K."/>
            <person name="Edoardo P."/>
            <person name="Giuseppe L.R."/>
            <person name="Gasser R.B."/>
        </authorList>
    </citation>
    <scope>NUCLEOTIDE SEQUENCE [LARGE SCALE GENOMIC DNA]</scope>
    <source>
        <strain evidence="1">ISS1980</strain>
    </source>
</reference>
<dbReference type="Proteomes" id="UP000054843">
    <property type="component" value="Unassembled WGS sequence"/>
</dbReference>
<name>A0A0V1MUW0_9BILA</name>
<accession>A0A0V1MUW0</accession>
<keyword evidence="2" id="KW-1185">Reference proteome</keyword>
<sequence>MPNEQQSNKWCGKIASERQAIYFSQLQEKLKAKIDFTKECSKERQFIDGFAFEQMKVVFIKKPKLHCTFIKTEFNKHFNSHANTNIEEYLKDKMF</sequence>
<gene>
    <name evidence="1" type="ORF">T10_11468</name>
</gene>
<dbReference type="AlphaFoldDB" id="A0A0V1MUW0"/>
<evidence type="ECO:0000313" key="2">
    <source>
        <dbReference type="Proteomes" id="UP000054843"/>
    </source>
</evidence>
<protein>
    <submittedName>
        <fullName evidence="1">Uncharacterized protein</fullName>
    </submittedName>
</protein>
<comment type="caution">
    <text evidence="1">The sequence shown here is derived from an EMBL/GenBank/DDBJ whole genome shotgun (WGS) entry which is preliminary data.</text>
</comment>
<dbReference type="EMBL" id="JYDO01000037">
    <property type="protein sequence ID" value="KRZ75543.1"/>
    <property type="molecule type" value="Genomic_DNA"/>
</dbReference>